<dbReference type="Proteomes" id="UP001056120">
    <property type="component" value="Linkage Group LG19"/>
</dbReference>
<protein>
    <submittedName>
        <fullName evidence="1">Uncharacterized protein</fullName>
    </submittedName>
</protein>
<gene>
    <name evidence="1" type="ORF">L1987_58072</name>
</gene>
<comment type="caution">
    <text evidence="1">The sequence shown here is derived from an EMBL/GenBank/DDBJ whole genome shotgun (WGS) entry which is preliminary data.</text>
</comment>
<proteinExistence type="predicted"/>
<evidence type="ECO:0000313" key="2">
    <source>
        <dbReference type="Proteomes" id="UP001056120"/>
    </source>
</evidence>
<dbReference type="EMBL" id="CM042036">
    <property type="protein sequence ID" value="KAI3744973.1"/>
    <property type="molecule type" value="Genomic_DNA"/>
</dbReference>
<reference evidence="1 2" key="2">
    <citation type="journal article" date="2022" name="Mol. Ecol. Resour.">
        <title>The genomes of chicory, endive, great burdock and yacon provide insights into Asteraceae paleo-polyploidization history and plant inulin production.</title>
        <authorList>
            <person name="Fan W."/>
            <person name="Wang S."/>
            <person name="Wang H."/>
            <person name="Wang A."/>
            <person name="Jiang F."/>
            <person name="Liu H."/>
            <person name="Zhao H."/>
            <person name="Xu D."/>
            <person name="Zhang Y."/>
        </authorList>
    </citation>
    <scope>NUCLEOTIDE SEQUENCE [LARGE SCALE GENOMIC DNA]</scope>
    <source>
        <strain evidence="2">cv. Yunnan</strain>
        <tissue evidence="1">Leaves</tissue>
    </source>
</reference>
<organism evidence="1 2">
    <name type="scientific">Smallanthus sonchifolius</name>
    <dbReference type="NCBI Taxonomy" id="185202"/>
    <lineage>
        <taxon>Eukaryota</taxon>
        <taxon>Viridiplantae</taxon>
        <taxon>Streptophyta</taxon>
        <taxon>Embryophyta</taxon>
        <taxon>Tracheophyta</taxon>
        <taxon>Spermatophyta</taxon>
        <taxon>Magnoliopsida</taxon>
        <taxon>eudicotyledons</taxon>
        <taxon>Gunneridae</taxon>
        <taxon>Pentapetalae</taxon>
        <taxon>asterids</taxon>
        <taxon>campanulids</taxon>
        <taxon>Asterales</taxon>
        <taxon>Asteraceae</taxon>
        <taxon>Asteroideae</taxon>
        <taxon>Heliantheae alliance</taxon>
        <taxon>Millerieae</taxon>
        <taxon>Smallanthus</taxon>
    </lineage>
</organism>
<keyword evidence="2" id="KW-1185">Reference proteome</keyword>
<evidence type="ECO:0000313" key="1">
    <source>
        <dbReference type="EMBL" id="KAI3744973.1"/>
    </source>
</evidence>
<sequence>MVPAKLSPEEKGVTTMVEGRGSQIVTKLPTLQRLGLRRKHQTQENQTLSYVVSKLFDDKSGGNYLIEELCNGCQLLINANKGVIVFDSLKNSCLLGLGDLSDDDLRCAVVLSAAEGGKTKVVVVTGHRGGGR</sequence>
<reference evidence="2" key="1">
    <citation type="journal article" date="2022" name="Mol. Ecol. Resour.">
        <title>The genomes of chicory, endive, great burdock and yacon provide insights into Asteraceae palaeo-polyploidization history and plant inulin production.</title>
        <authorList>
            <person name="Fan W."/>
            <person name="Wang S."/>
            <person name="Wang H."/>
            <person name="Wang A."/>
            <person name="Jiang F."/>
            <person name="Liu H."/>
            <person name="Zhao H."/>
            <person name="Xu D."/>
            <person name="Zhang Y."/>
        </authorList>
    </citation>
    <scope>NUCLEOTIDE SEQUENCE [LARGE SCALE GENOMIC DNA]</scope>
    <source>
        <strain evidence="2">cv. Yunnan</strain>
    </source>
</reference>
<accession>A0ACB9DEQ8</accession>
<name>A0ACB9DEQ8_9ASTR</name>